<sequence length="93" mass="10617">MKRYGVNYNGKEQIIGFRAGAGTTSTILNGKQYLFGQNYNPDLLSASLFNLDWKNKSYIYTNRTPFKISPIFGDSGSGSYLYDKEQQKWVFHG</sequence>
<dbReference type="EMBL" id="NMVR01001085">
    <property type="protein sequence ID" value="PJG35685.1"/>
    <property type="molecule type" value="Genomic_DNA"/>
</dbReference>
<evidence type="ECO:0000259" key="1">
    <source>
        <dbReference type="PROSITE" id="PS51691"/>
    </source>
</evidence>
<reference evidence="2 3" key="1">
    <citation type="submission" date="2017-07" db="EMBL/GenBank/DDBJ databases">
        <title>Draft genome sequence of Enterobacter cloacae ST128, a clinical strain coproducing KPC-2 and NDM-1 carbapenemases.</title>
        <authorList>
            <person name="Li X."/>
        </authorList>
    </citation>
    <scope>NUCLEOTIDE SEQUENCE [LARGE SCALE GENOMIC DNA]</scope>
    <source>
        <strain evidence="2 3">HBY</strain>
    </source>
</reference>
<feature type="non-terminal residue" evidence="2">
    <location>
        <position position="93"/>
    </location>
</feature>
<comment type="caution">
    <text evidence="2">The sequence shown here is derived from an EMBL/GenBank/DDBJ whole genome shotgun (WGS) entry which is preliminary data.</text>
</comment>
<dbReference type="Proteomes" id="UP000231328">
    <property type="component" value="Unassembled WGS sequence"/>
</dbReference>
<organism evidence="2 3">
    <name type="scientific">Enterobacter hormaechei</name>
    <dbReference type="NCBI Taxonomy" id="158836"/>
    <lineage>
        <taxon>Bacteria</taxon>
        <taxon>Pseudomonadati</taxon>
        <taxon>Pseudomonadota</taxon>
        <taxon>Gammaproteobacteria</taxon>
        <taxon>Enterobacterales</taxon>
        <taxon>Enterobacteriaceae</taxon>
        <taxon>Enterobacter</taxon>
        <taxon>Enterobacter cloacae complex</taxon>
    </lineage>
</organism>
<dbReference type="InterPro" id="IPR030396">
    <property type="entry name" value="Peptidase_S6_dom"/>
</dbReference>
<dbReference type="GO" id="GO:0004175">
    <property type="term" value="F:endopeptidase activity"/>
    <property type="evidence" value="ECO:0007669"/>
    <property type="project" value="InterPro"/>
</dbReference>
<evidence type="ECO:0000313" key="3">
    <source>
        <dbReference type="Proteomes" id="UP000231328"/>
    </source>
</evidence>
<dbReference type="PROSITE" id="PS51691">
    <property type="entry name" value="PEPTIDASE_S6"/>
    <property type="match status" value="1"/>
</dbReference>
<feature type="domain" description="Peptidase S6" evidence="1">
    <location>
        <begin position="1"/>
        <end position="93"/>
    </location>
</feature>
<keyword evidence="2" id="KW-0645">Protease</keyword>
<proteinExistence type="predicted"/>
<accession>A0AAP8KKA3</accession>
<dbReference type="AlphaFoldDB" id="A0AAP8KKA3"/>
<dbReference type="Gene3D" id="2.40.10.120">
    <property type="match status" value="1"/>
</dbReference>
<keyword evidence="2" id="KW-0378">Hydrolase</keyword>
<name>A0AAP8KKA3_9ENTR</name>
<evidence type="ECO:0000313" key="2">
    <source>
        <dbReference type="EMBL" id="PJG35685.1"/>
    </source>
</evidence>
<dbReference type="Pfam" id="PF02395">
    <property type="entry name" value="Peptidase_S6"/>
    <property type="match status" value="1"/>
</dbReference>
<protein>
    <submittedName>
        <fullName evidence="2">Serine protease</fullName>
    </submittedName>
</protein>
<dbReference type="GO" id="GO:0006508">
    <property type="term" value="P:proteolysis"/>
    <property type="evidence" value="ECO:0007669"/>
    <property type="project" value="UniProtKB-KW"/>
</dbReference>
<gene>
    <name evidence="2" type="ORF">CGZ54_32810</name>
</gene>